<proteinExistence type="predicted"/>
<evidence type="ECO:0008006" key="4">
    <source>
        <dbReference type="Google" id="ProtNLM"/>
    </source>
</evidence>
<accession>A0ABR4HWL0</accession>
<name>A0ABR4HWL0_9EURO</name>
<reference evidence="2 3" key="1">
    <citation type="submission" date="2024-07" db="EMBL/GenBank/DDBJ databases">
        <title>Section-level genome sequencing and comparative genomics of Aspergillus sections Usti and Cavernicolus.</title>
        <authorList>
            <consortium name="Lawrence Berkeley National Laboratory"/>
            <person name="Nybo J.L."/>
            <person name="Vesth T.C."/>
            <person name="Theobald S."/>
            <person name="Frisvad J.C."/>
            <person name="Larsen T.O."/>
            <person name="Kjaerboelling I."/>
            <person name="Rothschild-Mancinelli K."/>
            <person name="Lyhne E.K."/>
            <person name="Kogle M.E."/>
            <person name="Barry K."/>
            <person name="Clum A."/>
            <person name="Na H."/>
            <person name="Ledsgaard L."/>
            <person name="Lin J."/>
            <person name="Lipzen A."/>
            <person name="Kuo A."/>
            <person name="Riley R."/>
            <person name="Mondo S."/>
            <person name="LaButti K."/>
            <person name="Haridas S."/>
            <person name="Pangalinan J."/>
            <person name="Salamov A.A."/>
            <person name="Simmons B.A."/>
            <person name="Magnuson J.K."/>
            <person name="Chen J."/>
            <person name="Drula E."/>
            <person name="Henrissat B."/>
            <person name="Wiebenga A."/>
            <person name="Lubbers R.J."/>
            <person name="Gomes A.C."/>
            <person name="Makela M.R."/>
            <person name="Stajich J."/>
            <person name="Grigoriev I.V."/>
            <person name="Mortensen U.H."/>
            <person name="De vries R.P."/>
            <person name="Baker S.E."/>
            <person name="Andersen M.R."/>
        </authorList>
    </citation>
    <scope>NUCLEOTIDE SEQUENCE [LARGE SCALE GENOMIC DNA]</scope>
    <source>
        <strain evidence="2 3">CBS 600.67</strain>
    </source>
</reference>
<organism evidence="2 3">
    <name type="scientific">Aspergillus cavernicola</name>
    <dbReference type="NCBI Taxonomy" id="176166"/>
    <lineage>
        <taxon>Eukaryota</taxon>
        <taxon>Fungi</taxon>
        <taxon>Dikarya</taxon>
        <taxon>Ascomycota</taxon>
        <taxon>Pezizomycotina</taxon>
        <taxon>Eurotiomycetes</taxon>
        <taxon>Eurotiomycetidae</taxon>
        <taxon>Eurotiales</taxon>
        <taxon>Aspergillaceae</taxon>
        <taxon>Aspergillus</taxon>
        <taxon>Aspergillus subgen. Nidulantes</taxon>
    </lineage>
</organism>
<evidence type="ECO:0000313" key="3">
    <source>
        <dbReference type="Proteomes" id="UP001610335"/>
    </source>
</evidence>
<comment type="caution">
    <text evidence="2">The sequence shown here is derived from an EMBL/GenBank/DDBJ whole genome shotgun (WGS) entry which is preliminary data.</text>
</comment>
<gene>
    <name evidence="2" type="ORF">BDW59DRAFT_164807</name>
</gene>
<sequence>MSPPLADVDDTAAFMAAARSFKLEDGSYGTPAVGVDSDDALTDDHDASQSNAGSVEDVEVATVAASDELIEFPTEKAVSAVVDDSNKGLGLEPSVAAITLDSGAHTPATETPQSDMEEDREHLATFKSWGAPVARDKPTAKVRRVIIKDLPTSWRSPDKVLSLIHGGVIESVSVAPSGNAHVLFCDPADCKAFFNKYPNGIDLDKERKLTVFVDMGEDVDVISSTLSFSLSVGSSRVVRAVGVDMEVTMNELVKVATANSRKVEKIIDSYVPGYPRTVNFRFCGIADAVRFRAALVRNEDWEHCNVQYATDPCEVATGYHTD</sequence>
<feature type="region of interest" description="Disordered" evidence="1">
    <location>
        <begin position="25"/>
        <end position="55"/>
    </location>
</feature>
<evidence type="ECO:0000313" key="2">
    <source>
        <dbReference type="EMBL" id="KAL2819894.1"/>
    </source>
</evidence>
<protein>
    <recommendedName>
        <fullName evidence="4">RRM domain-containing protein</fullName>
    </recommendedName>
</protein>
<dbReference type="Proteomes" id="UP001610335">
    <property type="component" value="Unassembled WGS sequence"/>
</dbReference>
<dbReference type="EMBL" id="JBFXLS010000073">
    <property type="protein sequence ID" value="KAL2819894.1"/>
    <property type="molecule type" value="Genomic_DNA"/>
</dbReference>
<keyword evidence="3" id="KW-1185">Reference proteome</keyword>
<evidence type="ECO:0000256" key="1">
    <source>
        <dbReference type="SAM" id="MobiDB-lite"/>
    </source>
</evidence>